<keyword evidence="1" id="KW-0472">Membrane</keyword>
<name>A0A5B9MAB9_9BACT</name>
<gene>
    <name evidence="2" type="ORF">Mal15_12140</name>
</gene>
<dbReference type="KEGG" id="smam:Mal15_12140"/>
<organism evidence="2 3">
    <name type="scientific">Stieleria maiorica</name>
    <dbReference type="NCBI Taxonomy" id="2795974"/>
    <lineage>
        <taxon>Bacteria</taxon>
        <taxon>Pseudomonadati</taxon>
        <taxon>Planctomycetota</taxon>
        <taxon>Planctomycetia</taxon>
        <taxon>Pirellulales</taxon>
        <taxon>Pirellulaceae</taxon>
        <taxon>Stieleria</taxon>
    </lineage>
</organism>
<dbReference type="RefSeq" id="WP_147866893.1">
    <property type="nucleotide sequence ID" value="NZ_CP036264.1"/>
</dbReference>
<keyword evidence="1" id="KW-1133">Transmembrane helix</keyword>
<dbReference type="EMBL" id="CP036264">
    <property type="protein sequence ID" value="QEF97176.1"/>
    <property type="molecule type" value="Genomic_DNA"/>
</dbReference>
<feature type="transmembrane region" description="Helical" evidence="1">
    <location>
        <begin position="9"/>
        <end position="31"/>
    </location>
</feature>
<evidence type="ECO:0000313" key="2">
    <source>
        <dbReference type="EMBL" id="QEF97176.1"/>
    </source>
</evidence>
<keyword evidence="3" id="KW-1185">Reference proteome</keyword>
<accession>A0A5B9MAB9</accession>
<proteinExistence type="predicted"/>
<protein>
    <submittedName>
        <fullName evidence="2">Uncharacterized protein</fullName>
    </submittedName>
</protein>
<sequence>MSERSLFNVLCKLLGMWMVFQGITSLVWGFLASRYSDQIPFDPPEFASWFSGAVMTVFGVILCTRSSKLTRFLFGLDASLDSDATSKTET</sequence>
<feature type="transmembrane region" description="Helical" evidence="1">
    <location>
        <begin position="46"/>
        <end position="64"/>
    </location>
</feature>
<dbReference type="AlphaFoldDB" id="A0A5B9MAB9"/>
<evidence type="ECO:0000313" key="3">
    <source>
        <dbReference type="Proteomes" id="UP000321353"/>
    </source>
</evidence>
<dbReference type="Proteomes" id="UP000321353">
    <property type="component" value="Chromosome"/>
</dbReference>
<keyword evidence="1" id="KW-0812">Transmembrane</keyword>
<evidence type="ECO:0000256" key="1">
    <source>
        <dbReference type="SAM" id="Phobius"/>
    </source>
</evidence>
<reference evidence="2 3" key="1">
    <citation type="submission" date="2019-02" db="EMBL/GenBank/DDBJ databases">
        <title>Planctomycetal bacteria perform biofilm scaping via a novel small molecule.</title>
        <authorList>
            <person name="Jeske O."/>
            <person name="Boedeker C."/>
            <person name="Wiegand S."/>
            <person name="Breitling P."/>
            <person name="Kallscheuer N."/>
            <person name="Jogler M."/>
            <person name="Rohde M."/>
            <person name="Petersen J."/>
            <person name="Medema M.H."/>
            <person name="Surup F."/>
            <person name="Jogler C."/>
        </authorList>
    </citation>
    <scope>NUCLEOTIDE SEQUENCE [LARGE SCALE GENOMIC DNA]</scope>
    <source>
        <strain evidence="2 3">Mal15</strain>
    </source>
</reference>